<feature type="repeat" description="ANK" evidence="3">
    <location>
        <begin position="30"/>
        <end position="62"/>
    </location>
</feature>
<dbReference type="GO" id="GO:0085020">
    <property type="term" value="P:protein K6-linked ubiquitination"/>
    <property type="evidence" value="ECO:0007669"/>
    <property type="project" value="TreeGrafter"/>
</dbReference>
<feature type="non-terminal residue" evidence="5">
    <location>
        <position position="1"/>
    </location>
</feature>
<evidence type="ECO:0000256" key="2">
    <source>
        <dbReference type="ARBA" id="ARBA00023043"/>
    </source>
</evidence>
<organism evidence="5">
    <name type="scientific">Caldilineaceae bacterium SB0675_bin_29</name>
    <dbReference type="NCBI Taxonomy" id="2605266"/>
    <lineage>
        <taxon>Bacteria</taxon>
        <taxon>Bacillati</taxon>
        <taxon>Chloroflexota</taxon>
        <taxon>Caldilineae</taxon>
        <taxon>Caldilineales</taxon>
        <taxon>Caldilineaceae</taxon>
    </lineage>
</organism>
<evidence type="ECO:0000256" key="1">
    <source>
        <dbReference type="ARBA" id="ARBA00022737"/>
    </source>
</evidence>
<dbReference type="AlphaFoldDB" id="A0A6B1G387"/>
<dbReference type="InterPro" id="IPR002110">
    <property type="entry name" value="Ankyrin_rpt"/>
</dbReference>
<comment type="caution">
    <text evidence="5">The sequence shown here is derived from an EMBL/GenBank/DDBJ whole genome shotgun (WGS) entry which is preliminary data.</text>
</comment>
<keyword evidence="2 3" id="KW-0040">ANK repeat</keyword>
<evidence type="ECO:0000256" key="4">
    <source>
        <dbReference type="SAM" id="MobiDB-lite"/>
    </source>
</evidence>
<dbReference type="PROSITE" id="PS50088">
    <property type="entry name" value="ANK_REPEAT"/>
    <property type="match status" value="3"/>
</dbReference>
<dbReference type="SMART" id="SM00248">
    <property type="entry name" value="ANK"/>
    <property type="match status" value="3"/>
</dbReference>
<feature type="region of interest" description="Disordered" evidence="4">
    <location>
        <begin position="10"/>
        <end position="30"/>
    </location>
</feature>
<dbReference type="SUPFAM" id="SSF48403">
    <property type="entry name" value="Ankyrin repeat"/>
    <property type="match status" value="1"/>
</dbReference>
<gene>
    <name evidence="5" type="ORF">F4148_08955</name>
</gene>
<dbReference type="GO" id="GO:0004842">
    <property type="term" value="F:ubiquitin-protein transferase activity"/>
    <property type="evidence" value="ECO:0007669"/>
    <property type="project" value="TreeGrafter"/>
</dbReference>
<dbReference type="InterPro" id="IPR036770">
    <property type="entry name" value="Ankyrin_rpt-contain_sf"/>
</dbReference>
<dbReference type="PANTHER" id="PTHR24171:SF8">
    <property type="entry name" value="BRCA1-ASSOCIATED RING DOMAIN PROTEIN 1"/>
    <property type="match status" value="1"/>
</dbReference>
<dbReference type="PROSITE" id="PS50297">
    <property type="entry name" value="ANK_REP_REGION"/>
    <property type="match status" value="3"/>
</dbReference>
<proteinExistence type="predicted"/>
<sequence length="129" mass="13165">ATEILQILLGSDADTSTDGEDKEAASTPSVGSEALYTAIEKGDVDMVRLLVEAGADVNAAEGFGGNTPLHEAVKKGDVEIVPLLVAAGALGESQGYFDRTPLSLAAEEGATEIMRILLGLGESTDTSGE</sequence>
<dbReference type="EMBL" id="VYDA01000333">
    <property type="protein sequence ID" value="MYH61876.1"/>
    <property type="molecule type" value="Genomic_DNA"/>
</dbReference>
<evidence type="ECO:0000313" key="5">
    <source>
        <dbReference type="EMBL" id="MYH61876.1"/>
    </source>
</evidence>
<evidence type="ECO:0000256" key="3">
    <source>
        <dbReference type="PROSITE-ProRule" id="PRU00023"/>
    </source>
</evidence>
<feature type="repeat" description="ANK" evidence="3">
    <location>
        <begin position="64"/>
        <end position="89"/>
    </location>
</feature>
<name>A0A6B1G387_9CHLR</name>
<dbReference type="Pfam" id="PF00023">
    <property type="entry name" value="Ank"/>
    <property type="match status" value="1"/>
</dbReference>
<dbReference type="PANTHER" id="PTHR24171">
    <property type="entry name" value="ANKYRIN REPEAT DOMAIN-CONTAINING PROTEIN 39-RELATED"/>
    <property type="match status" value="1"/>
</dbReference>
<protein>
    <submittedName>
        <fullName evidence="5">Ankyrin repeat domain-containing protein</fullName>
    </submittedName>
</protein>
<dbReference type="Pfam" id="PF12796">
    <property type="entry name" value="Ank_2"/>
    <property type="match status" value="1"/>
</dbReference>
<dbReference type="Gene3D" id="1.25.40.20">
    <property type="entry name" value="Ankyrin repeat-containing domain"/>
    <property type="match status" value="2"/>
</dbReference>
<feature type="repeat" description="ANK" evidence="3">
    <location>
        <begin position="97"/>
        <end position="129"/>
    </location>
</feature>
<reference evidence="5" key="1">
    <citation type="submission" date="2019-09" db="EMBL/GenBank/DDBJ databases">
        <title>Characterisation of the sponge microbiome using genome-centric metagenomics.</title>
        <authorList>
            <person name="Engelberts J.P."/>
            <person name="Robbins S.J."/>
            <person name="De Goeij J.M."/>
            <person name="Aranda M."/>
            <person name="Bell S.C."/>
            <person name="Webster N.S."/>
        </authorList>
    </citation>
    <scope>NUCLEOTIDE SEQUENCE</scope>
    <source>
        <strain evidence="5">SB0675_bin_29</strain>
    </source>
</reference>
<keyword evidence="1" id="KW-0677">Repeat</keyword>
<accession>A0A6B1G387</accession>